<evidence type="ECO:0000256" key="1">
    <source>
        <dbReference type="SAM" id="Phobius"/>
    </source>
</evidence>
<dbReference type="EMBL" id="JABFCR010000013">
    <property type="protein sequence ID" value="NNU33532.1"/>
    <property type="molecule type" value="Genomic_DNA"/>
</dbReference>
<dbReference type="GO" id="GO:0016746">
    <property type="term" value="F:acyltransferase activity"/>
    <property type="evidence" value="ECO:0007669"/>
    <property type="project" value="UniProtKB-KW"/>
</dbReference>
<gene>
    <name evidence="3" type="ORF">HK413_04095</name>
</gene>
<keyword evidence="3" id="KW-0012">Acyltransferase</keyword>
<keyword evidence="3" id="KW-0808">Transferase</keyword>
<comment type="caution">
    <text evidence="3">The sequence shown here is derived from an EMBL/GenBank/DDBJ whole genome shotgun (WGS) entry which is preliminary data.</text>
</comment>
<keyword evidence="1" id="KW-1133">Transmembrane helix</keyword>
<protein>
    <submittedName>
        <fullName evidence="3">Acyltransferase</fullName>
    </submittedName>
</protein>
<sequence length="75" mass="8192">MASGQSLNASNPNRILELDALRGIAALLVVAFHFNIPLRDKLSLQWGVTGVDLFFMISGFVILLTLKNTKTGKFS</sequence>
<proteinExistence type="predicted"/>
<reference evidence="3 4" key="1">
    <citation type="submission" date="2020-05" db="EMBL/GenBank/DDBJ databases">
        <authorList>
            <person name="Khan S.A."/>
            <person name="Jeon C.O."/>
            <person name="Chun B.H."/>
        </authorList>
    </citation>
    <scope>NUCLEOTIDE SEQUENCE [LARGE SCALE GENOMIC DNA]</scope>
    <source>
        <strain evidence="3 4">S1162</strain>
    </source>
</reference>
<feature type="transmembrane region" description="Helical" evidence="1">
    <location>
        <begin position="44"/>
        <end position="66"/>
    </location>
</feature>
<evidence type="ECO:0000259" key="2">
    <source>
        <dbReference type="Pfam" id="PF01757"/>
    </source>
</evidence>
<feature type="transmembrane region" description="Helical" evidence="1">
    <location>
        <begin position="20"/>
        <end position="38"/>
    </location>
</feature>
<keyword evidence="4" id="KW-1185">Reference proteome</keyword>
<name>A0ABX1W647_9SPHI</name>
<organism evidence="3 4">
    <name type="scientific">Mucilaginibacter humi</name>
    <dbReference type="NCBI Taxonomy" id="2732510"/>
    <lineage>
        <taxon>Bacteria</taxon>
        <taxon>Pseudomonadati</taxon>
        <taxon>Bacteroidota</taxon>
        <taxon>Sphingobacteriia</taxon>
        <taxon>Sphingobacteriales</taxon>
        <taxon>Sphingobacteriaceae</taxon>
        <taxon>Mucilaginibacter</taxon>
    </lineage>
</organism>
<dbReference type="RefSeq" id="WP_175269227.1">
    <property type="nucleotide sequence ID" value="NZ_JABFCR010000013.1"/>
</dbReference>
<dbReference type="Proteomes" id="UP000566071">
    <property type="component" value="Unassembled WGS sequence"/>
</dbReference>
<feature type="domain" description="Acyltransferase 3" evidence="2">
    <location>
        <begin position="16"/>
        <end position="73"/>
    </location>
</feature>
<evidence type="ECO:0000313" key="4">
    <source>
        <dbReference type="Proteomes" id="UP000566071"/>
    </source>
</evidence>
<keyword evidence="1" id="KW-0812">Transmembrane</keyword>
<accession>A0ABX1W647</accession>
<dbReference type="PANTHER" id="PTHR23028:SF53">
    <property type="entry name" value="ACYL_TRANSF_3 DOMAIN-CONTAINING PROTEIN"/>
    <property type="match status" value="1"/>
</dbReference>
<evidence type="ECO:0000313" key="3">
    <source>
        <dbReference type="EMBL" id="NNU33532.1"/>
    </source>
</evidence>
<dbReference type="Pfam" id="PF01757">
    <property type="entry name" value="Acyl_transf_3"/>
    <property type="match status" value="1"/>
</dbReference>
<dbReference type="InterPro" id="IPR050879">
    <property type="entry name" value="Acyltransferase_3"/>
</dbReference>
<dbReference type="PANTHER" id="PTHR23028">
    <property type="entry name" value="ACETYLTRANSFERASE"/>
    <property type="match status" value="1"/>
</dbReference>
<keyword evidence="1" id="KW-0472">Membrane</keyword>
<dbReference type="InterPro" id="IPR002656">
    <property type="entry name" value="Acyl_transf_3_dom"/>
</dbReference>